<name>A0ABN8SDI0_9CNID</name>
<reference evidence="1 2" key="1">
    <citation type="submission" date="2022-05" db="EMBL/GenBank/DDBJ databases">
        <authorList>
            <consortium name="Genoscope - CEA"/>
            <person name="William W."/>
        </authorList>
    </citation>
    <scope>NUCLEOTIDE SEQUENCE [LARGE SCALE GENOMIC DNA]</scope>
</reference>
<comment type="caution">
    <text evidence="1">The sequence shown here is derived from an EMBL/GenBank/DDBJ whole genome shotgun (WGS) entry which is preliminary data.</text>
</comment>
<dbReference type="Proteomes" id="UP001159427">
    <property type="component" value="Unassembled WGS sequence"/>
</dbReference>
<proteinExistence type="predicted"/>
<evidence type="ECO:0000313" key="2">
    <source>
        <dbReference type="Proteomes" id="UP001159427"/>
    </source>
</evidence>
<protein>
    <submittedName>
        <fullName evidence="1">Uncharacterized protein</fullName>
    </submittedName>
</protein>
<organism evidence="1 2">
    <name type="scientific">Porites evermanni</name>
    <dbReference type="NCBI Taxonomy" id="104178"/>
    <lineage>
        <taxon>Eukaryota</taxon>
        <taxon>Metazoa</taxon>
        <taxon>Cnidaria</taxon>
        <taxon>Anthozoa</taxon>
        <taxon>Hexacorallia</taxon>
        <taxon>Scleractinia</taxon>
        <taxon>Fungiina</taxon>
        <taxon>Poritidae</taxon>
        <taxon>Porites</taxon>
    </lineage>
</organism>
<keyword evidence="2" id="KW-1185">Reference proteome</keyword>
<accession>A0ABN8SDI0</accession>
<evidence type="ECO:0000313" key="1">
    <source>
        <dbReference type="EMBL" id="CAH3188886.1"/>
    </source>
</evidence>
<sequence>MSGDFLGGLKNLLSVALNEVLGDTSAGEAEKTDFHVIYANNSLLRLDYMMYKYTFASKGLKDECTNAFCYCMQVGILDLEKVDPQIMLYELTRAVGEEALPSALTH</sequence>
<gene>
    <name evidence="1" type="ORF">PEVE_00018881</name>
</gene>
<dbReference type="EMBL" id="CALNXI010002556">
    <property type="protein sequence ID" value="CAH3188886.1"/>
    <property type="molecule type" value="Genomic_DNA"/>
</dbReference>